<evidence type="ECO:0000256" key="4">
    <source>
        <dbReference type="ARBA" id="ARBA00023136"/>
    </source>
</evidence>
<keyword evidence="2 5" id="KW-0812">Transmembrane</keyword>
<dbReference type="Proteomes" id="UP000594468">
    <property type="component" value="Chromosome"/>
</dbReference>
<feature type="transmembrane region" description="Helical" evidence="5">
    <location>
        <begin position="62"/>
        <end position="79"/>
    </location>
</feature>
<proteinExistence type="inferred from homology"/>
<organism evidence="6 7">
    <name type="scientific">Phototrophicus methaneseepsis</name>
    <dbReference type="NCBI Taxonomy" id="2710758"/>
    <lineage>
        <taxon>Bacteria</taxon>
        <taxon>Bacillati</taxon>
        <taxon>Chloroflexota</taxon>
        <taxon>Candidatus Thermofontia</taxon>
        <taxon>Phototrophicales</taxon>
        <taxon>Phototrophicaceae</taxon>
        <taxon>Phototrophicus</taxon>
    </lineage>
</organism>
<dbReference type="Pfam" id="PF02694">
    <property type="entry name" value="UPF0060"/>
    <property type="match status" value="1"/>
</dbReference>
<evidence type="ECO:0000313" key="6">
    <source>
        <dbReference type="EMBL" id="QPC85094.1"/>
    </source>
</evidence>
<dbReference type="AlphaFoldDB" id="A0A7S8IGV9"/>
<evidence type="ECO:0000256" key="2">
    <source>
        <dbReference type="ARBA" id="ARBA00022692"/>
    </source>
</evidence>
<dbReference type="PANTHER" id="PTHR36116:SF1">
    <property type="entry name" value="UPF0060 MEMBRANE PROTEIN YNFA"/>
    <property type="match status" value="1"/>
</dbReference>
<accession>A0A7S8IGV9</accession>
<dbReference type="HAMAP" id="MF_00010">
    <property type="entry name" value="UPF0060"/>
    <property type="match status" value="1"/>
</dbReference>
<dbReference type="KEGG" id="pmet:G4Y79_01545"/>
<dbReference type="EMBL" id="CP062983">
    <property type="protein sequence ID" value="QPC85094.1"/>
    <property type="molecule type" value="Genomic_DNA"/>
</dbReference>
<feature type="transmembrane region" description="Helical" evidence="5">
    <location>
        <begin position="7"/>
        <end position="28"/>
    </location>
</feature>
<keyword evidence="1 5" id="KW-1003">Cell membrane</keyword>
<keyword evidence="4 5" id="KW-0472">Membrane</keyword>
<evidence type="ECO:0000256" key="3">
    <source>
        <dbReference type="ARBA" id="ARBA00022989"/>
    </source>
</evidence>
<dbReference type="GO" id="GO:0005886">
    <property type="term" value="C:plasma membrane"/>
    <property type="evidence" value="ECO:0007669"/>
    <property type="project" value="UniProtKB-SubCell"/>
</dbReference>
<dbReference type="SUPFAM" id="SSF103481">
    <property type="entry name" value="Multidrug resistance efflux transporter EmrE"/>
    <property type="match status" value="1"/>
</dbReference>
<evidence type="ECO:0000313" key="7">
    <source>
        <dbReference type="Proteomes" id="UP000594468"/>
    </source>
</evidence>
<gene>
    <name evidence="6" type="ORF">G4Y79_01545</name>
</gene>
<name>A0A7S8IGV9_9CHLR</name>
<dbReference type="NCBIfam" id="NF002586">
    <property type="entry name" value="PRK02237.1"/>
    <property type="match status" value="1"/>
</dbReference>
<reference evidence="6 7" key="1">
    <citation type="submission" date="2020-02" db="EMBL/GenBank/DDBJ databases">
        <authorList>
            <person name="Zheng R.K."/>
            <person name="Sun C.M."/>
        </authorList>
    </citation>
    <scope>NUCLEOTIDE SEQUENCE [LARGE SCALE GENOMIC DNA]</scope>
    <source>
        <strain evidence="7">rifampicinis</strain>
    </source>
</reference>
<feature type="transmembrane region" description="Helical" evidence="5">
    <location>
        <begin position="85"/>
        <end position="105"/>
    </location>
</feature>
<evidence type="ECO:0000256" key="1">
    <source>
        <dbReference type="ARBA" id="ARBA00022475"/>
    </source>
</evidence>
<sequence>MVFIKTFGLFFITAFAELLGSYLMYLWLRQGKPAWYALPSIASLILFGCLLTLHPGAASRTYAAYGGIYVFSALLWLWFVEGQSLTRWDVLGVLVILIGASIIIFGKS</sequence>
<dbReference type="RefSeq" id="WP_195173157.1">
    <property type="nucleotide sequence ID" value="NZ_CP062983.1"/>
</dbReference>
<protein>
    <submittedName>
        <fullName evidence="6">YnfA family protein</fullName>
    </submittedName>
</protein>
<dbReference type="InterPro" id="IPR003844">
    <property type="entry name" value="UPF0060"/>
</dbReference>
<feature type="transmembrane region" description="Helical" evidence="5">
    <location>
        <begin position="34"/>
        <end position="53"/>
    </location>
</feature>
<evidence type="ECO:0000256" key="5">
    <source>
        <dbReference type="HAMAP-Rule" id="MF_00010"/>
    </source>
</evidence>
<dbReference type="PANTHER" id="PTHR36116">
    <property type="entry name" value="UPF0060 MEMBRANE PROTEIN YNFA"/>
    <property type="match status" value="1"/>
</dbReference>
<keyword evidence="3 5" id="KW-1133">Transmembrane helix</keyword>
<keyword evidence="7" id="KW-1185">Reference proteome</keyword>
<dbReference type="InterPro" id="IPR037185">
    <property type="entry name" value="EmrE-like"/>
</dbReference>
<comment type="subcellular location">
    <subcellularLocation>
        <location evidence="5">Cell membrane</location>
        <topology evidence="5">Multi-pass membrane protein</topology>
    </subcellularLocation>
</comment>
<comment type="similarity">
    <text evidence="5">Belongs to the UPF0060 family.</text>
</comment>